<accession>A0A8J1XTH3</accession>
<dbReference type="EMBL" id="CAIIXF020000010">
    <property type="protein sequence ID" value="CAH1795804.1"/>
    <property type="molecule type" value="Genomic_DNA"/>
</dbReference>
<name>A0A8J1XTH3_OWEFU</name>
<organism evidence="1 2">
    <name type="scientific">Owenia fusiformis</name>
    <name type="common">Polychaete worm</name>
    <dbReference type="NCBI Taxonomy" id="6347"/>
    <lineage>
        <taxon>Eukaryota</taxon>
        <taxon>Metazoa</taxon>
        <taxon>Spiralia</taxon>
        <taxon>Lophotrochozoa</taxon>
        <taxon>Annelida</taxon>
        <taxon>Polychaeta</taxon>
        <taxon>Sedentaria</taxon>
        <taxon>Canalipalpata</taxon>
        <taxon>Sabellida</taxon>
        <taxon>Oweniida</taxon>
        <taxon>Oweniidae</taxon>
        <taxon>Owenia</taxon>
    </lineage>
</organism>
<reference evidence="1" key="1">
    <citation type="submission" date="2022-03" db="EMBL/GenBank/DDBJ databases">
        <authorList>
            <person name="Martin C."/>
        </authorList>
    </citation>
    <scope>NUCLEOTIDE SEQUENCE</scope>
</reference>
<evidence type="ECO:0000313" key="1">
    <source>
        <dbReference type="EMBL" id="CAH1795804.1"/>
    </source>
</evidence>
<comment type="caution">
    <text evidence="1">The sequence shown here is derived from an EMBL/GenBank/DDBJ whole genome shotgun (WGS) entry which is preliminary data.</text>
</comment>
<dbReference type="AlphaFoldDB" id="A0A8J1XTH3"/>
<protein>
    <submittedName>
        <fullName evidence="1">Uncharacterized protein</fullName>
    </submittedName>
</protein>
<sequence>MLALSGLYKILPNTGCRSSWLLSQYSIPIIQGCVGIPEVWIWIIGLFSDNSLDPKFLPYVLNSPHDVAPKMTDIYKFLIIWVKLSMISIVIYGMYLTRKAVQSLCASDDELKGVQTLSDRDVLYSVVILFIGTVVFWSFPVILIVRQYFTSSFSIYDSLSDPICWLFLLFLLTTLFGLLTQLQEFHVKVFLVGASMLIVNLLYQEVYHFYLVGDIYFISSSHWIILHYLCHYATLDHLSTNEYSEGYKAYDDVAEHSSLKLVYYIQVALGIIQTCSLFNILRFLLQWFSKPGFDFDIYFVSLISALRTGLTSMVPNIFFLVIVFGYRFEGWLRFLPIKICLPFAMSHSAFSFTYDFWTPHTIMRQQLKAITLMIVYYLYKFNITPDEINFLFADIVTMEVFLISVRVAFTFPDGTSPVDALESIHWSKLLDTEEFSTATLSSSFRSYMMHISSDSETSAAQKAKHPKKTRNYRRTISAPVSLQRVERRSRRRRTTSTDMGVQTPPELNERGHGRVKSLKIVNLIGYNINYKNLNVTNVNLQHGDASDDGYVIGEDSN</sequence>
<dbReference type="Proteomes" id="UP000749559">
    <property type="component" value="Unassembled WGS sequence"/>
</dbReference>
<keyword evidence="2" id="KW-1185">Reference proteome</keyword>
<evidence type="ECO:0000313" key="2">
    <source>
        <dbReference type="Proteomes" id="UP000749559"/>
    </source>
</evidence>
<gene>
    <name evidence="1" type="ORF">OFUS_LOCUS20292</name>
</gene>
<proteinExistence type="predicted"/>